<accession>A0AAV5B738</accession>
<dbReference type="Proteomes" id="UP001055025">
    <property type="component" value="Unassembled WGS sequence"/>
</dbReference>
<evidence type="ECO:0000313" key="2">
    <source>
        <dbReference type="Proteomes" id="UP001055025"/>
    </source>
</evidence>
<organism evidence="1 2">
    <name type="scientific">Granulimonas faecalis</name>
    <dbReference type="NCBI Taxonomy" id="2894155"/>
    <lineage>
        <taxon>Bacteria</taxon>
        <taxon>Bacillati</taxon>
        <taxon>Actinomycetota</taxon>
        <taxon>Coriobacteriia</taxon>
        <taxon>Coriobacteriales</taxon>
        <taxon>Kribbibacteriaceae</taxon>
        <taxon>Granulimonas</taxon>
    </lineage>
</organism>
<keyword evidence="2" id="KW-1185">Reference proteome</keyword>
<proteinExistence type="predicted"/>
<dbReference type="AlphaFoldDB" id="A0AAV5B738"/>
<comment type="caution">
    <text evidence="1">The sequence shown here is derived from an EMBL/GenBank/DDBJ whole genome shotgun (WGS) entry which is preliminary data.</text>
</comment>
<gene>
    <name evidence="1" type="ORF">ATOP_18730</name>
</gene>
<name>A0AAV5B738_9ACTN</name>
<protein>
    <submittedName>
        <fullName evidence="1">Uncharacterized protein</fullName>
    </submittedName>
</protein>
<reference evidence="1" key="1">
    <citation type="journal article" date="2022" name="Int. J. Syst. Evol. Microbiol.">
        <title>Granulimonas faecalis gen. nov., sp. nov., and Leptogranulimonas caecicola gen. nov., sp. nov., novel lactate-producing Atopobiaceae bacteria isolated from mouse intestines, and an emended description of the family Atopobiaceae.</title>
        <authorList>
            <person name="Morinaga K."/>
            <person name="Kusada H."/>
            <person name="Sakamoto S."/>
            <person name="Murakami T."/>
            <person name="Toyoda A."/>
            <person name="Mori H."/>
            <person name="Meng X.Y."/>
            <person name="Takashino M."/>
            <person name="Murotomi K."/>
            <person name="Tamaki H."/>
        </authorList>
    </citation>
    <scope>NUCLEOTIDE SEQUENCE</scope>
    <source>
        <strain evidence="1">OPF53</strain>
    </source>
</reference>
<evidence type="ECO:0000313" key="1">
    <source>
        <dbReference type="EMBL" id="GJM56218.1"/>
    </source>
</evidence>
<dbReference type="EMBL" id="BQKC01000002">
    <property type="protein sequence ID" value="GJM56218.1"/>
    <property type="molecule type" value="Genomic_DNA"/>
</dbReference>
<sequence>MGRVKDRRVFVDVESSCDRRGRVTPSCIVWEDGRRLPVRVVRRSPARTERPDCARGVRYTVEVGPGRARRTLWLDPPGLWHVLAGGGPEGVRPEGSRGRTF</sequence>